<proteinExistence type="predicted"/>
<evidence type="ECO:0000313" key="3">
    <source>
        <dbReference type="Proteomes" id="UP001597520"/>
    </source>
</evidence>
<keyword evidence="3" id="KW-1185">Reference proteome</keyword>
<evidence type="ECO:0000256" key="1">
    <source>
        <dbReference type="SAM" id="SignalP"/>
    </source>
</evidence>
<dbReference type="Proteomes" id="UP001597520">
    <property type="component" value="Unassembled WGS sequence"/>
</dbReference>
<dbReference type="EMBL" id="JBHUML010000005">
    <property type="protein sequence ID" value="MFD2706465.1"/>
    <property type="molecule type" value="Genomic_DNA"/>
</dbReference>
<dbReference type="RefSeq" id="WP_380713786.1">
    <property type="nucleotide sequence ID" value="NZ_JBHUML010000005.1"/>
</dbReference>
<sequence>MLKERVSSIIKRTLIGTAVVAAAASAGNTAAAETDASTDSFSLNEIIQNYYTTDQQMASEQTEAINNIGLNTIDGTKGFDEENDTLTLSVEEMFGVDDPSYINEASGELVLRVSNPNVVSLDESEKTMTKTLDAADTPSAYDITLYGESQGAAKVYLNQKDGETTTTLGTVEVEVR</sequence>
<evidence type="ECO:0000313" key="2">
    <source>
        <dbReference type="EMBL" id="MFD2706465.1"/>
    </source>
</evidence>
<feature type="chain" id="PRO_5046440969" evidence="1">
    <location>
        <begin position="32"/>
        <end position="176"/>
    </location>
</feature>
<accession>A0ABW5T358</accession>
<organism evidence="2 3">
    <name type="scientific">Salibacterium lacus</name>
    <dbReference type="NCBI Taxonomy" id="1898109"/>
    <lineage>
        <taxon>Bacteria</taxon>
        <taxon>Bacillati</taxon>
        <taxon>Bacillota</taxon>
        <taxon>Bacilli</taxon>
        <taxon>Bacillales</taxon>
        <taxon>Bacillaceae</taxon>
    </lineage>
</organism>
<protein>
    <submittedName>
        <fullName evidence="2">Uncharacterized protein</fullName>
    </submittedName>
</protein>
<feature type="signal peptide" evidence="1">
    <location>
        <begin position="1"/>
        <end position="31"/>
    </location>
</feature>
<keyword evidence="1" id="KW-0732">Signal</keyword>
<name>A0ABW5T358_9BACI</name>
<gene>
    <name evidence="2" type="ORF">ACFSUB_13440</name>
</gene>
<comment type="caution">
    <text evidence="2">The sequence shown here is derived from an EMBL/GenBank/DDBJ whole genome shotgun (WGS) entry which is preliminary data.</text>
</comment>
<reference evidence="3" key="1">
    <citation type="journal article" date="2019" name="Int. J. Syst. Evol. Microbiol.">
        <title>The Global Catalogue of Microorganisms (GCM) 10K type strain sequencing project: providing services to taxonomists for standard genome sequencing and annotation.</title>
        <authorList>
            <consortium name="The Broad Institute Genomics Platform"/>
            <consortium name="The Broad Institute Genome Sequencing Center for Infectious Disease"/>
            <person name="Wu L."/>
            <person name="Ma J."/>
        </authorList>
    </citation>
    <scope>NUCLEOTIDE SEQUENCE [LARGE SCALE GENOMIC DNA]</scope>
    <source>
        <strain evidence="3">KCTC 33792</strain>
    </source>
</reference>